<dbReference type="GO" id="GO:0003755">
    <property type="term" value="F:peptidyl-prolyl cis-trans isomerase activity"/>
    <property type="evidence" value="ECO:0007669"/>
    <property type="project" value="UniProtKB-KW"/>
</dbReference>
<organism evidence="9 10">
    <name type="scientific">Syntrophotalea carbinolica (strain DSM 2380 / NBRC 103641 / GraBd1)</name>
    <name type="common">Pelobacter carbinolicus</name>
    <dbReference type="NCBI Taxonomy" id="338963"/>
    <lineage>
        <taxon>Bacteria</taxon>
        <taxon>Pseudomonadati</taxon>
        <taxon>Thermodesulfobacteriota</taxon>
        <taxon>Desulfuromonadia</taxon>
        <taxon>Desulfuromonadales</taxon>
        <taxon>Syntrophotaleaceae</taxon>
        <taxon>Syntrophotalea</taxon>
    </lineage>
</organism>
<dbReference type="InterPro" id="IPR050280">
    <property type="entry name" value="OMP_Chaperone_SurA"/>
</dbReference>
<dbReference type="HOGENOM" id="CLU_034646_5_0_7"/>
<evidence type="ECO:0000256" key="6">
    <source>
        <dbReference type="PROSITE-ProRule" id="PRU00278"/>
    </source>
</evidence>
<dbReference type="PANTHER" id="PTHR47637">
    <property type="entry name" value="CHAPERONE SURA"/>
    <property type="match status" value="1"/>
</dbReference>
<evidence type="ECO:0000313" key="9">
    <source>
        <dbReference type="EMBL" id="ABA87352.1"/>
    </source>
</evidence>
<dbReference type="InterPro" id="IPR046357">
    <property type="entry name" value="PPIase_dom_sf"/>
</dbReference>
<sequence length="316" mass="35850">MKYLILSIALLMLATSPLSAETISRIAAIVNQDIITTAQLDREIDKMLSAEAQETGITPVQREELRHKMLDKLIEDTLLNQRIEKLGLHVSDEAVEQAINDVQAQNNITREQLKQALVAQGINFDDYRERLRQQLLNFQLIGREIQSKVEVTNTEMRDYYRSHLDDYRNDPYLRLSRITFRLPPGNTPADIAAMRAKAADALQQLRRGKDFLEVLMQNAATSGVDGGDMGKITEGSLSESFNRAISGLSVGQVSEIIETPEGFHLLRLDERNPGDTQTFETVKEQISRKLMEDKRAAALTEWTENLRKEADIEKRL</sequence>
<accession>Q3A8E0</accession>
<feature type="chain" id="PRO_5007923501" evidence="7">
    <location>
        <begin position="21"/>
        <end position="316"/>
    </location>
</feature>
<protein>
    <submittedName>
        <fullName evidence="9">Peptidylprolyl cis-trans isomerase, PpiC-type, SurA family</fullName>
    </submittedName>
</protein>
<gene>
    <name evidence="9" type="ordered locus">Pcar_0089</name>
</gene>
<evidence type="ECO:0000256" key="1">
    <source>
        <dbReference type="ARBA" id="ARBA00022729"/>
    </source>
</evidence>
<evidence type="ECO:0000256" key="4">
    <source>
        <dbReference type="ARBA" id="ARBA00023186"/>
    </source>
</evidence>
<dbReference type="EMBL" id="CP000142">
    <property type="protein sequence ID" value="ABA87352.1"/>
    <property type="molecule type" value="Genomic_DNA"/>
</dbReference>
<dbReference type="SUPFAM" id="SSF54534">
    <property type="entry name" value="FKBP-like"/>
    <property type="match status" value="1"/>
</dbReference>
<dbReference type="Pfam" id="PF13145">
    <property type="entry name" value="Rotamase_2"/>
    <property type="match status" value="1"/>
</dbReference>
<dbReference type="InterPro" id="IPR027304">
    <property type="entry name" value="Trigger_fact/SurA_dom_sf"/>
</dbReference>
<feature type="signal peptide" evidence="7">
    <location>
        <begin position="1"/>
        <end position="20"/>
    </location>
</feature>
<dbReference type="eggNOG" id="COG0760">
    <property type="taxonomic scope" value="Bacteria"/>
</dbReference>
<dbReference type="KEGG" id="pca:Pcar_0089"/>
<evidence type="ECO:0000259" key="8">
    <source>
        <dbReference type="PROSITE" id="PS50198"/>
    </source>
</evidence>
<keyword evidence="2" id="KW-0574">Periplasm</keyword>
<dbReference type="InterPro" id="IPR000297">
    <property type="entry name" value="PPIase_PpiC"/>
</dbReference>
<dbReference type="Pfam" id="PF09312">
    <property type="entry name" value="SurA_N"/>
    <property type="match status" value="1"/>
</dbReference>
<keyword evidence="10" id="KW-1185">Reference proteome</keyword>
<name>Q3A8E0_SYNC1</name>
<evidence type="ECO:0000256" key="7">
    <source>
        <dbReference type="SAM" id="SignalP"/>
    </source>
</evidence>
<evidence type="ECO:0000256" key="5">
    <source>
        <dbReference type="ARBA" id="ARBA00023235"/>
    </source>
</evidence>
<feature type="domain" description="PpiC" evidence="8">
    <location>
        <begin position="170"/>
        <end position="270"/>
    </location>
</feature>
<dbReference type="Gene3D" id="1.10.4030.10">
    <property type="entry name" value="Porin chaperone SurA, peptide-binding domain"/>
    <property type="match status" value="1"/>
</dbReference>
<dbReference type="AlphaFoldDB" id="Q3A8E0"/>
<dbReference type="PANTHER" id="PTHR47637:SF1">
    <property type="entry name" value="CHAPERONE SURA"/>
    <property type="match status" value="1"/>
</dbReference>
<reference evidence="10" key="1">
    <citation type="submission" date="2005-10" db="EMBL/GenBank/DDBJ databases">
        <title>Complete sequence of Pelobacter carbinolicus DSM 2380.</title>
        <authorList>
            <person name="Copeland A."/>
            <person name="Lucas S."/>
            <person name="Lapidus A."/>
            <person name="Barry K."/>
            <person name="Detter J.C."/>
            <person name="Glavina T."/>
            <person name="Hammon N."/>
            <person name="Israni S."/>
            <person name="Pitluck S."/>
            <person name="Chertkov O."/>
            <person name="Schmutz J."/>
            <person name="Larimer F."/>
            <person name="Land M."/>
            <person name="Kyrpides N."/>
            <person name="Ivanova N."/>
            <person name="Richardson P."/>
        </authorList>
    </citation>
    <scope>NUCLEOTIDE SEQUENCE [LARGE SCALE GENOMIC DNA]</scope>
    <source>
        <strain evidence="10">DSM 2380 / NBRC 103641 / GraBd1</strain>
    </source>
</reference>
<proteinExistence type="predicted"/>
<dbReference type="SUPFAM" id="SSF109998">
    <property type="entry name" value="Triger factor/SurA peptide-binding domain-like"/>
    <property type="match status" value="1"/>
</dbReference>
<keyword evidence="1 7" id="KW-0732">Signal</keyword>
<dbReference type="Proteomes" id="UP000002534">
    <property type="component" value="Chromosome"/>
</dbReference>
<dbReference type="OrthoDB" id="14196at2"/>
<keyword evidence="3 6" id="KW-0697">Rotamase</keyword>
<dbReference type="PROSITE" id="PS50198">
    <property type="entry name" value="PPIC_PPIASE_2"/>
    <property type="match status" value="1"/>
</dbReference>
<dbReference type="RefSeq" id="WP_011339740.1">
    <property type="nucleotide sequence ID" value="NC_007498.2"/>
</dbReference>
<evidence type="ECO:0000256" key="2">
    <source>
        <dbReference type="ARBA" id="ARBA00022764"/>
    </source>
</evidence>
<reference evidence="9 10" key="2">
    <citation type="journal article" date="2012" name="BMC Genomics">
        <title>The genome of Pelobacter carbinolicus reveals surprising metabolic capabilities and physiological features.</title>
        <authorList>
            <person name="Aklujkar M."/>
            <person name="Haveman S.A."/>
            <person name="Didonato R.Jr."/>
            <person name="Chertkov O."/>
            <person name="Han C.S."/>
            <person name="Land M.L."/>
            <person name="Brown P."/>
            <person name="Lovley D.R."/>
        </authorList>
    </citation>
    <scope>NUCLEOTIDE SEQUENCE [LARGE SCALE GENOMIC DNA]</scope>
    <source>
        <strain evidence="10">DSM 2380 / NBRC 103641 / GraBd1</strain>
    </source>
</reference>
<dbReference type="Gene3D" id="3.10.50.40">
    <property type="match status" value="1"/>
</dbReference>
<evidence type="ECO:0000256" key="3">
    <source>
        <dbReference type="ARBA" id="ARBA00023110"/>
    </source>
</evidence>
<keyword evidence="4" id="KW-0143">Chaperone</keyword>
<dbReference type="InterPro" id="IPR015391">
    <property type="entry name" value="SurA_N"/>
</dbReference>
<dbReference type="STRING" id="338963.Pcar_0089"/>
<evidence type="ECO:0000313" key="10">
    <source>
        <dbReference type="Proteomes" id="UP000002534"/>
    </source>
</evidence>
<keyword evidence="5 6" id="KW-0413">Isomerase</keyword>